<evidence type="ECO:0000313" key="2">
    <source>
        <dbReference type="EnsemblMetazoa" id="LLOJ005651-PA"/>
    </source>
</evidence>
<dbReference type="EMBL" id="AJWK01017858">
    <property type="status" value="NOT_ANNOTATED_CDS"/>
    <property type="molecule type" value="Genomic_DNA"/>
</dbReference>
<protein>
    <submittedName>
        <fullName evidence="2">Uncharacterized protein</fullName>
    </submittedName>
</protein>
<dbReference type="EnsemblMetazoa" id="LLOJ005651-RA">
    <property type="protein sequence ID" value="LLOJ005651-PA"/>
    <property type="gene ID" value="LLOJ005651"/>
</dbReference>
<name>A0A1B0GIY3_LUTLO</name>
<organism evidence="2 3">
    <name type="scientific">Lutzomyia longipalpis</name>
    <name type="common">Sand fly</name>
    <dbReference type="NCBI Taxonomy" id="7200"/>
    <lineage>
        <taxon>Eukaryota</taxon>
        <taxon>Metazoa</taxon>
        <taxon>Ecdysozoa</taxon>
        <taxon>Arthropoda</taxon>
        <taxon>Hexapoda</taxon>
        <taxon>Insecta</taxon>
        <taxon>Pterygota</taxon>
        <taxon>Neoptera</taxon>
        <taxon>Endopterygota</taxon>
        <taxon>Diptera</taxon>
        <taxon>Nematocera</taxon>
        <taxon>Psychodoidea</taxon>
        <taxon>Psychodidae</taxon>
        <taxon>Lutzomyia</taxon>
        <taxon>Lutzomyia</taxon>
    </lineage>
</organism>
<feature type="region of interest" description="Disordered" evidence="1">
    <location>
        <begin position="19"/>
        <end position="43"/>
    </location>
</feature>
<evidence type="ECO:0000313" key="3">
    <source>
        <dbReference type="Proteomes" id="UP000092461"/>
    </source>
</evidence>
<dbReference type="Proteomes" id="UP000092461">
    <property type="component" value="Unassembled WGS sequence"/>
</dbReference>
<accession>A0A1B0GIY3</accession>
<feature type="compositionally biased region" description="Low complexity" evidence="1">
    <location>
        <begin position="23"/>
        <end position="34"/>
    </location>
</feature>
<dbReference type="AlphaFoldDB" id="A0A1B0GIY3"/>
<proteinExistence type="predicted"/>
<evidence type="ECO:0000256" key="1">
    <source>
        <dbReference type="SAM" id="MobiDB-lite"/>
    </source>
</evidence>
<sequence length="62" mass="6722">MDHPGSGFATSPWAAMLGHHAMGPGAEHPGFPHAAAHHGHHGMPMDLHVPQGFPYYRTILKY</sequence>
<dbReference type="EMBL" id="AJWK01017859">
    <property type="status" value="NOT_ANNOTATED_CDS"/>
    <property type="molecule type" value="Genomic_DNA"/>
</dbReference>
<reference evidence="2" key="1">
    <citation type="submission" date="2020-05" db="UniProtKB">
        <authorList>
            <consortium name="EnsemblMetazoa"/>
        </authorList>
    </citation>
    <scope>IDENTIFICATION</scope>
    <source>
        <strain evidence="2">Jacobina</strain>
    </source>
</reference>
<keyword evidence="3" id="KW-1185">Reference proteome</keyword>
<dbReference type="VEuPathDB" id="VectorBase:LLOJ005651"/>